<organism evidence="3 4">
    <name type="scientific">Sphenostylis stenocarpa</name>
    <dbReference type="NCBI Taxonomy" id="92480"/>
    <lineage>
        <taxon>Eukaryota</taxon>
        <taxon>Viridiplantae</taxon>
        <taxon>Streptophyta</taxon>
        <taxon>Embryophyta</taxon>
        <taxon>Tracheophyta</taxon>
        <taxon>Spermatophyta</taxon>
        <taxon>Magnoliopsida</taxon>
        <taxon>eudicotyledons</taxon>
        <taxon>Gunneridae</taxon>
        <taxon>Pentapetalae</taxon>
        <taxon>rosids</taxon>
        <taxon>fabids</taxon>
        <taxon>Fabales</taxon>
        <taxon>Fabaceae</taxon>
        <taxon>Papilionoideae</taxon>
        <taxon>50 kb inversion clade</taxon>
        <taxon>NPAAA clade</taxon>
        <taxon>indigoferoid/millettioid clade</taxon>
        <taxon>Phaseoleae</taxon>
        <taxon>Sphenostylis</taxon>
    </lineage>
</organism>
<dbReference type="InterPro" id="IPR044277">
    <property type="entry name" value="GIP1"/>
</dbReference>
<feature type="transmembrane region" description="Helical" evidence="1">
    <location>
        <begin position="62"/>
        <end position="85"/>
    </location>
</feature>
<keyword evidence="1" id="KW-1133">Transmembrane helix</keyword>
<sequence length="250" mass="27710">MSSAGFRASIPTSVRRTIQNIKEITGNHSEEDIYAMLKECSMDPNETAQKLLLQDSQSSHGFSMLCAVCKASLEIGLLAVFFYLGVASLDVFRIAATMILVTLWLTIVVHNATKRDDHYFQDIVRATVFGRSSERIWDKGKAIASGICVGLLHFEKEKPGTSAFGRPSRLVHLGKHRVQCIKVKAEASTSKASTFRVLGKCQPMHLELSQYSDALGLSFLLKKYGTFAEVNASGKMLESMLLDQSWGQWI</sequence>
<dbReference type="SUPFAM" id="SSF46934">
    <property type="entry name" value="UBA-like"/>
    <property type="match status" value="1"/>
</dbReference>
<dbReference type="PANTHER" id="PTHR46775:SF1">
    <property type="entry name" value="FLOCCULATION PROTEIN (DUF1296)"/>
    <property type="match status" value="1"/>
</dbReference>
<dbReference type="Pfam" id="PF06972">
    <property type="entry name" value="GIP1_N"/>
    <property type="match status" value="1"/>
</dbReference>
<keyword evidence="1" id="KW-0472">Membrane</keyword>
<gene>
    <name evidence="3" type="ORF">AYBTSS11_LOCUS22583</name>
</gene>
<dbReference type="Proteomes" id="UP001189624">
    <property type="component" value="Chromosome 8"/>
</dbReference>
<dbReference type="GO" id="GO:0051082">
    <property type="term" value="F:unfolded protein binding"/>
    <property type="evidence" value="ECO:0007669"/>
    <property type="project" value="TreeGrafter"/>
</dbReference>
<dbReference type="InterPro" id="IPR009719">
    <property type="entry name" value="GIP1_N"/>
</dbReference>
<feature type="transmembrane region" description="Helical" evidence="1">
    <location>
        <begin position="91"/>
        <end position="109"/>
    </location>
</feature>
<reference evidence="3" key="1">
    <citation type="submission" date="2023-10" db="EMBL/GenBank/DDBJ databases">
        <authorList>
            <person name="Domelevo Entfellner J.-B."/>
        </authorList>
    </citation>
    <scope>NUCLEOTIDE SEQUENCE</scope>
</reference>
<dbReference type="EMBL" id="OY731405">
    <property type="protein sequence ID" value="CAJ1970598.1"/>
    <property type="molecule type" value="Genomic_DNA"/>
</dbReference>
<evidence type="ECO:0000259" key="2">
    <source>
        <dbReference type="Pfam" id="PF06972"/>
    </source>
</evidence>
<evidence type="ECO:0000256" key="1">
    <source>
        <dbReference type="SAM" id="Phobius"/>
    </source>
</evidence>
<proteinExistence type="predicted"/>
<keyword evidence="1" id="KW-0812">Transmembrane</keyword>
<evidence type="ECO:0000313" key="3">
    <source>
        <dbReference type="EMBL" id="CAJ1970598.1"/>
    </source>
</evidence>
<accession>A0AA86VRK1</accession>
<name>A0AA86VRK1_9FABA</name>
<feature type="domain" description="GBF-interacting protein 1 N-terminal" evidence="2">
    <location>
        <begin position="10"/>
        <end position="56"/>
    </location>
</feature>
<dbReference type="AlphaFoldDB" id="A0AA86VRK1"/>
<keyword evidence="4" id="KW-1185">Reference proteome</keyword>
<dbReference type="PANTHER" id="PTHR46775">
    <property type="entry name" value="FLOCCULATION PROTEIN (DUF1296)"/>
    <property type="match status" value="1"/>
</dbReference>
<protein>
    <recommendedName>
        <fullName evidence="2">GBF-interacting protein 1 N-terminal domain-containing protein</fullName>
    </recommendedName>
</protein>
<evidence type="ECO:0000313" key="4">
    <source>
        <dbReference type="Proteomes" id="UP001189624"/>
    </source>
</evidence>
<dbReference type="Gramene" id="rna-AYBTSS11_LOCUS22583">
    <property type="protein sequence ID" value="CAJ1970598.1"/>
    <property type="gene ID" value="gene-AYBTSS11_LOCUS22583"/>
</dbReference>
<dbReference type="InterPro" id="IPR009060">
    <property type="entry name" value="UBA-like_sf"/>
</dbReference>